<evidence type="ECO:0000313" key="2">
    <source>
        <dbReference type="EMBL" id="EIM28032.1"/>
    </source>
</evidence>
<dbReference type="AlphaFoldDB" id="I4YVP0"/>
<keyword evidence="3" id="KW-1185">Reference proteome</keyword>
<organism evidence="2 3">
    <name type="scientific">Microvirga lotononidis</name>
    <dbReference type="NCBI Taxonomy" id="864069"/>
    <lineage>
        <taxon>Bacteria</taxon>
        <taxon>Pseudomonadati</taxon>
        <taxon>Pseudomonadota</taxon>
        <taxon>Alphaproteobacteria</taxon>
        <taxon>Hyphomicrobiales</taxon>
        <taxon>Methylobacteriaceae</taxon>
        <taxon>Microvirga</taxon>
    </lineage>
</organism>
<evidence type="ECO:0000313" key="3">
    <source>
        <dbReference type="Proteomes" id="UP000003947"/>
    </source>
</evidence>
<dbReference type="STRING" id="864069.MicloDRAFT_00046090"/>
<dbReference type="HOGENOM" id="CLU_401599_0_0_5"/>
<dbReference type="EMBL" id="JH660645">
    <property type="protein sequence ID" value="EIM28032.1"/>
    <property type="molecule type" value="Genomic_DNA"/>
</dbReference>
<feature type="region of interest" description="Disordered" evidence="1">
    <location>
        <begin position="1"/>
        <end position="24"/>
    </location>
</feature>
<reference evidence="2 3" key="1">
    <citation type="submission" date="2012-02" db="EMBL/GenBank/DDBJ databases">
        <title>Improved High-Quality Draft sequence of Microvirga sp. WSM3557.</title>
        <authorList>
            <consortium name="US DOE Joint Genome Institute"/>
            <person name="Lucas S."/>
            <person name="Han J."/>
            <person name="Lapidus A."/>
            <person name="Cheng J.-F."/>
            <person name="Goodwin L."/>
            <person name="Pitluck S."/>
            <person name="Peters L."/>
            <person name="Zhang X."/>
            <person name="Detter J.C."/>
            <person name="Han C."/>
            <person name="Tapia R."/>
            <person name="Land M."/>
            <person name="Hauser L."/>
            <person name="Kyrpides N."/>
            <person name="Ivanova N."/>
            <person name="Pagani I."/>
            <person name="Brau L."/>
            <person name="Yates R."/>
            <person name="O'Hara G."/>
            <person name="Rui T."/>
            <person name="Howieson J."/>
            <person name="Reeve W."/>
            <person name="Woyke T."/>
        </authorList>
    </citation>
    <scope>NUCLEOTIDE SEQUENCE [LARGE SCALE GENOMIC DNA]</scope>
    <source>
        <strain evidence="2 3">WSM3557</strain>
    </source>
</reference>
<sequence length="685" mass="77147">MATRYTKVRDEPAPKEDVPTSGQGTELVLTVPGEQKSRDFSFLIPLFGLSAAQSIARSLISFYRKRAPKTRDGDHLIVCRAFRWMAAAPSLAHFWEETLAKNGRVSEEGWQDAINIWAAYFKAQENLAKRSIAQDLFAFCRCIEHVASAGLLPRVTRPRMPPGYRRASRKRKSLAEVSMNGADGDVDSVTRTLREGILAGEEDSQSFLNTLRDTNVTNCSSIDDLIKAIQHLNAYRLQAIRDIAETAFLKWSAVFDEGQALARQGDDVSWLIVQALQADRDRRYQLIDAAFPPWDLQQSKANFARYIRDIWGSLCPTEITFGDRPTFRRLMIRFGGRDVVKAWLAAHEDAVAGAVLMYLVDSGANVSTALSLPPNFEQPSDEPGHVRISAQKDRPIYKAIVDTFLIDDPSVQASTVQALRKLKEMTAPFRERDPSLGDRLFVQRFFESPAAANSDFVKNRMTYLLRLHPQLSKVPLRPNHIRSSVLLDATLNLEGGIVAARAIGDHEGYGVTEGYTMKWPTRLVYLKMISDFQTRLQIVIIYNIPGAIESLGITPDQAEELYKTAVRTGLGFSCRDPKAGARPGTHAGEICTQIEDCTRCHMILFQATAENVADIILFRDHLLSHQDEWQAQREERWNQVWLPYLALCFVVMEKIRRSPHATLIRTGEQLAAEWKASGYQFSPLF</sequence>
<dbReference type="PATRIC" id="fig|864069.3.peg.4969"/>
<dbReference type="eggNOG" id="ENOG5033X7M">
    <property type="taxonomic scope" value="Bacteria"/>
</dbReference>
<evidence type="ECO:0000256" key="1">
    <source>
        <dbReference type="SAM" id="MobiDB-lite"/>
    </source>
</evidence>
<proteinExistence type="predicted"/>
<accession>I4YVP0</accession>
<dbReference type="Proteomes" id="UP000003947">
    <property type="component" value="Unassembled WGS sequence"/>
</dbReference>
<feature type="compositionally biased region" description="Basic and acidic residues" evidence="1">
    <location>
        <begin position="7"/>
        <end position="18"/>
    </location>
</feature>
<name>I4YVP0_9HYPH</name>
<gene>
    <name evidence="2" type="ORF">MicloDRAFT_00046090</name>
</gene>
<protein>
    <submittedName>
        <fullName evidence="2">Uncharacterized protein</fullName>
    </submittedName>
</protein>